<reference evidence="1 2" key="1">
    <citation type="journal article" date="2021" name="Front. Genet.">
        <title>Chromosome-Level Genome Assembly Reveals Significant Gene Expansion in the Toll and IMD Signaling Pathways of Dendrolimus kikuchii.</title>
        <authorList>
            <person name="Zhou J."/>
            <person name="Wu P."/>
            <person name="Xiong Z."/>
            <person name="Liu N."/>
            <person name="Zhao N."/>
            <person name="Ji M."/>
            <person name="Qiu Y."/>
            <person name="Yang B."/>
        </authorList>
    </citation>
    <scope>NUCLEOTIDE SEQUENCE [LARGE SCALE GENOMIC DNA]</scope>
    <source>
        <strain evidence="1">Ann1</strain>
    </source>
</reference>
<organism evidence="1 2">
    <name type="scientific">Dendrolimus kikuchii</name>
    <dbReference type="NCBI Taxonomy" id="765133"/>
    <lineage>
        <taxon>Eukaryota</taxon>
        <taxon>Metazoa</taxon>
        <taxon>Ecdysozoa</taxon>
        <taxon>Arthropoda</taxon>
        <taxon>Hexapoda</taxon>
        <taxon>Insecta</taxon>
        <taxon>Pterygota</taxon>
        <taxon>Neoptera</taxon>
        <taxon>Endopterygota</taxon>
        <taxon>Lepidoptera</taxon>
        <taxon>Glossata</taxon>
        <taxon>Ditrysia</taxon>
        <taxon>Bombycoidea</taxon>
        <taxon>Lasiocampidae</taxon>
        <taxon>Dendrolimus</taxon>
    </lineage>
</organism>
<gene>
    <name evidence="1" type="ORF">K1T71_010829</name>
</gene>
<comment type="caution">
    <text evidence="1">The sequence shown here is derived from an EMBL/GenBank/DDBJ whole genome shotgun (WGS) entry which is preliminary data.</text>
</comment>
<evidence type="ECO:0000313" key="2">
    <source>
        <dbReference type="Proteomes" id="UP000824533"/>
    </source>
</evidence>
<evidence type="ECO:0000313" key="1">
    <source>
        <dbReference type="EMBL" id="KAJ0173680.1"/>
    </source>
</evidence>
<name>A0ACC1CQA0_9NEOP</name>
<keyword evidence="2" id="KW-1185">Reference proteome</keyword>
<dbReference type="Proteomes" id="UP000824533">
    <property type="component" value="Linkage Group LG19"/>
</dbReference>
<sequence>MTFNLWYYVIGFCLFNFILGAKNDLDAEDFRARDFRACVIGAGFAGLATSRHLKDYGVNFTTFEASRYVGGTWRFDPHVGTDEDGLPLFTSQYKNLRTNTPRQTMEFAGFPFPEGTPTFPSGTCYYKYLKSFAKHHDLLQYIQFRSYVTGIKWVDDHWNLQYLKTDTRENVTEVCDFIVIASGEYSDPVMPHFEGMESFKGKVIHSHDYKEPEPYKGRSVLVVGAGASGLDLATHLSNITSKLVHSHHLNYNQPFFSKDYIKKPDIKAFTTEGVIFQDDSFEQIDDVILCTGYNYAHKFLDLSSGMTATTKYVLPLYQHMVNINHPSMVFVGVARGIINRVLDAQGEYAAALASGKFKLPSQEEMLKSWLDHVHSLPRLGLKIIHVNIIIDTDQYFENLTVEAGVRRAPPVLTIIRNNNAKNRLDDLLEYREYEYEIIDSYNYTTKYNPRQGFRCPIEDIPS</sequence>
<accession>A0ACC1CQA0</accession>
<protein>
    <submittedName>
        <fullName evidence="1">Uncharacterized protein</fullName>
    </submittedName>
</protein>
<dbReference type="EMBL" id="CM034405">
    <property type="protein sequence ID" value="KAJ0173680.1"/>
    <property type="molecule type" value="Genomic_DNA"/>
</dbReference>
<proteinExistence type="predicted"/>